<dbReference type="GO" id="GO:0003700">
    <property type="term" value="F:DNA-binding transcription factor activity"/>
    <property type="evidence" value="ECO:0007669"/>
    <property type="project" value="InterPro"/>
</dbReference>
<accession>A0A812F1M2</accession>
<keyword evidence="4" id="KW-0812">Transmembrane</keyword>
<keyword evidence="4" id="KW-1133">Transmembrane helix</keyword>
<keyword evidence="1" id="KW-0805">Transcription regulation</keyword>
<sequence>MEETREEDAESFGNIKVFSSDDEKLKALGELLSNQSSRNIIRLLIEKEMYTNEIANKLDMRISLVIHHLKKLNELGLLQITNKEIVRKGVKHKHFRVNPSLFLLLNETKENIEDNGLLKRIFKRGVRYSVLGVFFAFAAVYYQFFSIRRPDGTASEITSLTIPLLIIVIGFVLHHIVQAILNKRH</sequence>
<keyword evidence="3" id="KW-0804">Transcription</keyword>
<evidence type="ECO:0000259" key="5">
    <source>
        <dbReference type="SMART" id="SM00418"/>
    </source>
</evidence>
<dbReference type="Proteomes" id="UP000655759">
    <property type="component" value="Unassembled WGS sequence"/>
</dbReference>
<feature type="transmembrane region" description="Helical" evidence="4">
    <location>
        <begin position="126"/>
        <end position="145"/>
    </location>
</feature>
<gene>
    <name evidence="6" type="ORF">NUZ5A_50268</name>
</gene>
<evidence type="ECO:0000313" key="7">
    <source>
        <dbReference type="Proteomes" id="UP000655759"/>
    </source>
</evidence>
<dbReference type="SMART" id="SM00418">
    <property type="entry name" value="HTH_ARSR"/>
    <property type="match status" value="1"/>
</dbReference>
<organism evidence="6 7">
    <name type="scientific">Candidatus Nitrosotenuis uzonensis</name>
    <dbReference type="NCBI Taxonomy" id="1407055"/>
    <lineage>
        <taxon>Archaea</taxon>
        <taxon>Nitrososphaerota</taxon>
        <taxon>Candidatus Nitrosotenuis</taxon>
    </lineage>
</organism>
<dbReference type="EMBL" id="CAJNAQ010000005">
    <property type="protein sequence ID" value="CAE6494295.1"/>
    <property type="molecule type" value="Genomic_DNA"/>
</dbReference>
<name>A0A812F1M2_9ARCH</name>
<dbReference type="InterPro" id="IPR051081">
    <property type="entry name" value="HTH_MetalResp_TranReg"/>
</dbReference>
<evidence type="ECO:0000256" key="1">
    <source>
        <dbReference type="ARBA" id="ARBA00023015"/>
    </source>
</evidence>
<dbReference type="CDD" id="cd00090">
    <property type="entry name" value="HTH_ARSR"/>
    <property type="match status" value="1"/>
</dbReference>
<proteinExistence type="predicted"/>
<evidence type="ECO:0000256" key="2">
    <source>
        <dbReference type="ARBA" id="ARBA00023125"/>
    </source>
</evidence>
<keyword evidence="2" id="KW-0238">DNA-binding</keyword>
<evidence type="ECO:0000256" key="3">
    <source>
        <dbReference type="ARBA" id="ARBA00023163"/>
    </source>
</evidence>
<dbReference type="InterPro" id="IPR036390">
    <property type="entry name" value="WH_DNA-bd_sf"/>
</dbReference>
<keyword evidence="4" id="KW-0472">Membrane</keyword>
<protein>
    <recommendedName>
        <fullName evidence="5">HTH arsR-type domain-containing protein</fullName>
    </recommendedName>
</protein>
<dbReference type="RefSeq" id="WP_205099166.1">
    <property type="nucleotide sequence ID" value="NZ_CAJNAQ010000005.1"/>
</dbReference>
<feature type="domain" description="HTH arsR-type" evidence="5">
    <location>
        <begin position="27"/>
        <end position="110"/>
    </location>
</feature>
<dbReference type="InterPro" id="IPR001845">
    <property type="entry name" value="HTH_ArsR_DNA-bd_dom"/>
</dbReference>
<evidence type="ECO:0000256" key="4">
    <source>
        <dbReference type="SAM" id="Phobius"/>
    </source>
</evidence>
<comment type="caution">
    <text evidence="6">The sequence shown here is derived from an EMBL/GenBank/DDBJ whole genome shotgun (WGS) entry which is preliminary data.</text>
</comment>
<dbReference type="PANTHER" id="PTHR33154:SF35">
    <property type="entry name" value="TRANSCRIPTIONAL REGULATOR, ARSR FAMILY"/>
    <property type="match status" value="1"/>
</dbReference>
<dbReference type="AlphaFoldDB" id="A0A812F1M2"/>
<feature type="transmembrane region" description="Helical" evidence="4">
    <location>
        <begin position="157"/>
        <end position="181"/>
    </location>
</feature>
<dbReference type="Pfam" id="PF01022">
    <property type="entry name" value="HTH_5"/>
    <property type="match status" value="1"/>
</dbReference>
<evidence type="ECO:0000313" key="6">
    <source>
        <dbReference type="EMBL" id="CAE6494295.1"/>
    </source>
</evidence>
<dbReference type="Gene3D" id="1.10.10.10">
    <property type="entry name" value="Winged helix-like DNA-binding domain superfamily/Winged helix DNA-binding domain"/>
    <property type="match status" value="1"/>
</dbReference>
<reference evidence="6" key="1">
    <citation type="submission" date="2021-02" db="EMBL/GenBank/DDBJ databases">
        <authorList>
            <person name="Han P."/>
        </authorList>
    </citation>
    <scope>NUCLEOTIDE SEQUENCE</scope>
    <source>
        <strain evidence="6">Candidatus Nitrosotenuis uzonensis 5A</strain>
    </source>
</reference>
<dbReference type="InterPro" id="IPR011991">
    <property type="entry name" value="ArsR-like_HTH"/>
</dbReference>
<dbReference type="PANTHER" id="PTHR33154">
    <property type="entry name" value="TRANSCRIPTIONAL REGULATOR, ARSR FAMILY"/>
    <property type="match status" value="1"/>
</dbReference>
<dbReference type="SUPFAM" id="SSF46785">
    <property type="entry name" value="Winged helix' DNA-binding domain"/>
    <property type="match status" value="1"/>
</dbReference>
<dbReference type="InterPro" id="IPR036388">
    <property type="entry name" value="WH-like_DNA-bd_sf"/>
</dbReference>
<dbReference type="GO" id="GO:0003677">
    <property type="term" value="F:DNA binding"/>
    <property type="evidence" value="ECO:0007669"/>
    <property type="project" value="UniProtKB-KW"/>
</dbReference>